<proteinExistence type="predicted"/>
<evidence type="ECO:0000313" key="1">
    <source>
        <dbReference type="EMBL" id="MFD2037460.1"/>
    </source>
</evidence>
<dbReference type="Proteomes" id="UP001597361">
    <property type="component" value="Unassembled WGS sequence"/>
</dbReference>
<dbReference type="EMBL" id="JBHUHR010000048">
    <property type="protein sequence ID" value="MFD2037460.1"/>
    <property type="molecule type" value="Genomic_DNA"/>
</dbReference>
<keyword evidence="2" id="KW-1185">Reference proteome</keyword>
<accession>A0ABW4VV52</accession>
<reference evidence="2" key="1">
    <citation type="journal article" date="2019" name="Int. J. Syst. Evol. Microbiol.">
        <title>The Global Catalogue of Microorganisms (GCM) 10K type strain sequencing project: providing services to taxonomists for standard genome sequencing and annotation.</title>
        <authorList>
            <consortium name="The Broad Institute Genomics Platform"/>
            <consortium name="The Broad Institute Genome Sequencing Center for Infectious Disease"/>
            <person name="Wu L."/>
            <person name="Ma J."/>
        </authorList>
    </citation>
    <scope>NUCLEOTIDE SEQUENCE [LARGE SCALE GENOMIC DNA]</scope>
    <source>
        <strain evidence="2">CGMCC 1.15180</strain>
    </source>
</reference>
<evidence type="ECO:0000313" key="2">
    <source>
        <dbReference type="Proteomes" id="UP001597361"/>
    </source>
</evidence>
<comment type="caution">
    <text evidence="1">The sequence shown here is derived from an EMBL/GenBank/DDBJ whole genome shotgun (WGS) entry which is preliminary data.</text>
</comment>
<dbReference type="Gene3D" id="2.60.120.260">
    <property type="entry name" value="Galactose-binding domain-like"/>
    <property type="match status" value="1"/>
</dbReference>
<protein>
    <submittedName>
        <fullName evidence="1">T9SS C-terminal target domain-containing protein</fullName>
    </submittedName>
</protein>
<dbReference type="RefSeq" id="WP_376889353.1">
    <property type="nucleotide sequence ID" value="NZ_JBHUHR010000048.1"/>
</dbReference>
<name>A0ABW4VV52_9BACT</name>
<gene>
    <name evidence="1" type="ORF">ACFSKL_21875</name>
</gene>
<organism evidence="1 2">
    <name type="scientific">Belliella marina</name>
    <dbReference type="NCBI Taxonomy" id="1644146"/>
    <lineage>
        <taxon>Bacteria</taxon>
        <taxon>Pseudomonadati</taxon>
        <taxon>Bacteroidota</taxon>
        <taxon>Cytophagia</taxon>
        <taxon>Cytophagales</taxon>
        <taxon>Cyclobacteriaceae</taxon>
        <taxon>Belliella</taxon>
    </lineage>
</organism>
<sequence length="604" mass="68703">MLLISALISISVVDSFGQFQQLPTPKKIAEGNKISARQADEVKITIPFWDDFSSPEISNSLWINKGVTHSFTVANLPPSLGVAVFDGIGVDGRPYETNPISQGITDELTSRPFDLTELSEAERETVFFSFFWQAGGKSEIPDSNDRISLQFLNANGDWIDIWNQTGALEAEQFFFTQETIQVTEEYLHDAFQFRFQTRGRASGPFDTWLVDYVYLDKNRVAGNKNFIDRTLTGINSPAFEKYSAIPLSELQTNAENYLGTTGNEFNNLENRFRAMEFTVELRDKQSQELVLKINNNTPINPVPLALERRQFTSNPINDLPIPEEETEWELVTYLSSGDGPLFQIVDGDSLFFPEVDFRKNDTARTTIVMRDYFAYDNGSLDYSAGINQWSGMLAVRYEKTQDAYIKGVSINFSNFTQFGRGVDIMVWNDLDEDPVYVKETVIPNKEEAKEFSYFEIDENILLNDVFYVGFMQFTNDFIYVGLDKSRNNGEEIFYNIAGTWQQNEAVSGSLMIRPHLSETPPVEDAEINLPEKILIYPNPVTDYLRIEGTFELLKVMDPYGRSIKIDIEDAEKGKILNFAGAMSGLYIINVLEQGEPKSYRILVK</sequence>